<dbReference type="AlphaFoldDB" id="A0A0V1DMI8"/>
<evidence type="ECO:0000313" key="3">
    <source>
        <dbReference type="EMBL" id="KRY94812.1"/>
    </source>
</evidence>
<evidence type="ECO:0000256" key="1">
    <source>
        <dbReference type="SAM" id="MobiDB-lite"/>
    </source>
</evidence>
<dbReference type="Proteomes" id="UP000054826">
    <property type="component" value="Unassembled WGS sequence"/>
</dbReference>
<feature type="region of interest" description="Disordered" evidence="1">
    <location>
        <begin position="1"/>
        <end position="30"/>
    </location>
</feature>
<evidence type="ECO:0000313" key="4">
    <source>
        <dbReference type="Proteomes" id="UP000054632"/>
    </source>
</evidence>
<dbReference type="EMBL" id="JYDV01005157">
    <property type="protein sequence ID" value="KRY94812.1"/>
    <property type="molecule type" value="Genomic_DNA"/>
</dbReference>
<feature type="compositionally biased region" description="Basic and acidic residues" evidence="1">
    <location>
        <begin position="8"/>
        <end position="30"/>
    </location>
</feature>
<reference evidence="4 5" key="1">
    <citation type="submission" date="2015-01" db="EMBL/GenBank/DDBJ databases">
        <title>Evolution of Trichinella species and genotypes.</title>
        <authorList>
            <person name="Korhonen P.K."/>
            <person name="Edoardo P."/>
            <person name="Giuseppe L.R."/>
            <person name="Gasser R.B."/>
        </authorList>
    </citation>
    <scope>NUCLEOTIDE SEQUENCE [LARGE SCALE GENOMIC DNA]</scope>
    <source>
        <strain evidence="2">ISS13</strain>
        <strain evidence="3">ISS176</strain>
    </source>
</reference>
<comment type="caution">
    <text evidence="2">The sequence shown here is derived from an EMBL/GenBank/DDBJ whole genome shotgun (WGS) entry which is preliminary data.</text>
</comment>
<dbReference type="EMBL" id="JYDR01001896">
    <property type="protein sequence ID" value="KRY62762.1"/>
    <property type="molecule type" value="Genomic_DNA"/>
</dbReference>
<sequence>MKITTVDKSIHSKGIGEVHPFEPEDPKLLP</sequence>
<proteinExistence type="predicted"/>
<gene>
    <name evidence="2" type="ORF">T4A_7997</name>
    <name evidence="3" type="ORF">T4C_8511</name>
</gene>
<dbReference type="Proteomes" id="UP000054632">
    <property type="component" value="Unassembled WGS sequence"/>
</dbReference>
<protein>
    <submittedName>
        <fullName evidence="2">Uncharacterized protein</fullName>
    </submittedName>
</protein>
<evidence type="ECO:0000313" key="5">
    <source>
        <dbReference type="Proteomes" id="UP000054826"/>
    </source>
</evidence>
<organism evidence="2 4">
    <name type="scientific">Trichinella pseudospiralis</name>
    <name type="common">Parasitic roundworm</name>
    <dbReference type="NCBI Taxonomy" id="6337"/>
    <lineage>
        <taxon>Eukaryota</taxon>
        <taxon>Metazoa</taxon>
        <taxon>Ecdysozoa</taxon>
        <taxon>Nematoda</taxon>
        <taxon>Enoplea</taxon>
        <taxon>Dorylaimia</taxon>
        <taxon>Trichinellida</taxon>
        <taxon>Trichinellidae</taxon>
        <taxon>Trichinella</taxon>
    </lineage>
</organism>
<evidence type="ECO:0000313" key="2">
    <source>
        <dbReference type="EMBL" id="KRY62762.1"/>
    </source>
</evidence>
<name>A0A0V1DMI8_TRIPS</name>
<accession>A0A0V1DMI8</accession>